<comment type="caution">
    <text evidence="3">The sequence shown here is derived from an EMBL/GenBank/DDBJ whole genome shotgun (WGS) entry which is preliminary data.</text>
</comment>
<feature type="transmembrane region" description="Helical" evidence="1">
    <location>
        <begin position="398"/>
        <end position="422"/>
    </location>
</feature>
<dbReference type="Proteomes" id="UP000031246">
    <property type="component" value="Unassembled WGS sequence"/>
</dbReference>
<feature type="transmembrane region" description="Helical" evidence="1">
    <location>
        <begin position="154"/>
        <end position="174"/>
    </location>
</feature>
<evidence type="ECO:0000313" key="3">
    <source>
        <dbReference type="EMBL" id="KIA95869.1"/>
    </source>
</evidence>
<dbReference type="Pfam" id="PF07670">
    <property type="entry name" value="Gate"/>
    <property type="match status" value="2"/>
</dbReference>
<feature type="transmembrane region" description="Helical" evidence="1">
    <location>
        <begin position="186"/>
        <end position="205"/>
    </location>
</feature>
<keyword evidence="4" id="KW-1185">Reference proteome</keyword>
<evidence type="ECO:0000313" key="4">
    <source>
        <dbReference type="Proteomes" id="UP000031246"/>
    </source>
</evidence>
<dbReference type="PANTHER" id="PTHR35793">
    <property type="entry name" value="INNER MEMBRANE PROTEIN YJIG"/>
    <property type="match status" value="1"/>
</dbReference>
<keyword evidence="1" id="KW-1133">Transmembrane helix</keyword>
<feature type="transmembrane region" description="Helical" evidence="1">
    <location>
        <begin position="6"/>
        <end position="24"/>
    </location>
</feature>
<organism evidence="3 4">
    <name type="scientific">Pedobacter kyungheensis</name>
    <dbReference type="NCBI Taxonomy" id="1069985"/>
    <lineage>
        <taxon>Bacteria</taxon>
        <taxon>Pseudomonadati</taxon>
        <taxon>Bacteroidota</taxon>
        <taxon>Sphingobacteriia</taxon>
        <taxon>Sphingobacteriales</taxon>
        <taxon>Sphingobacteriaceae</taxon>
        <taxon>Pedobacter</taxon>
    </lineage>
</organism>
<dbReference type="AlphaFoldDB" id="A0A0C1G6X8"/>
<dbReference type="GO" id="GO:0005886">
    <property type="term" value="C:plasma membrane"/>
    <property type="evidence" value="ECO:0007669"/>
    <property type="project" value="TreeGrafter"/>
</dbReference>
<feature type="transmembrane region" description="Helical" evidence="1">
    <location>
        <begin position="249"/>
        <end position="269"/>
    </location>
</feature>
<feature type="domain" description="Nucleoside transporter/FeoB GTPase Gate" evidence="2">
    <location>
        <begin position="289"/>
        <end position="393"/>
    </location>
</feature>
<sequence>MALSRIWSAFIIVAIVVAGVKCIFFGQSDIFNWMVIGKSSDPLNPLKLDGIIETCSIAVKLCIELVGTLALFMGFMSIAEKAGGIRLLSKIISPFFSKLFPEVPKGHPAMGHMIMNFSANLLGLDNAATPFGIKAMESLQELNPNKNVASNPQIMFLCLHAAGLCLIPVSVIAIRSTQNASDPTDIFIPCMIVTFVGTMAAMLIVSFKQKINLLQPAILTWVLGISIVIAAIVWYVSGLNAAGVTSFSGLLSGGLILLIFLLIVLGALYKKIDIFDAFVAGAKGGFETAIKIIPYLVGILVAVCMLRTSGTFDVVMNGIKHVFLFFGADTRFVDALPTALIRPLSGGAARGMMVSTMITNGPDSFASRLSGVFQGASDTTFYVVAVYFGSVSIRNTRYAIGSMLLADLIGVITAITMAYLFWPTLK</sequence>
<feature type="transmembrane region" description="Helical" evidence="1">
    <location>
        <begin position="217"/>
        <end position="237"/>
    </location>
</feature>
<dbReference type="EMBL" id="JSYN01000004">
    <property type="protein sequence ID" value="KIA95869.1"/>
    <property type="molecule type" value="Genomic_DNA"/>
</dbReference>
<feature type="transmembrane region" description="Helical" evidence="1">
    <location>
        <begin position="289"/>
        <end position="308"/>
    </location>
</feature>
<dbReference type="PANTHER" id="PTHR35793:SF2">
    <property type="entry name" value="INNER MEMBRANE PROTEIN YJIG"/>
    <property type="match status" value="1"/>
</dbReference>
<gene>
    <name evidence="3" type="ORF">OC25_04775</name>
</gene>
<keyword evidence="1" id="KW-0812">Transmembrane</keyword>
<dbReference type="OrthoDB" id="9805623at2"/>
<protein>
    <submittedName>
        <fullName evidence="3">Spore maturation protein</fullName>
    </submittedName>
</protein>
<reference evidence="3 4" key="1">
    <citation type="submission" date="2014-10" db="EMBL/GenBank/DDBJ databases">
        <title>Pedobacter Kyungheensis.</title>
        <authorList>
            <person name="Anderson B.M."/>
            <person name="Newman J.D."/>
        </authorList>
    </citation>
    <scope>NUCLEOTIDE SEQUENCE [LARGE SCALE GENOMIC DNA]</scope>
    <source>
        <strain evidence="3 4">KACC 16221</strain>
    </source>
</reference>
<feature type="domain" description="Nucleoside transporter/FeoB GTPase Gate" evidence="2">
    <location>
        <begin position="63"/>
        <end position="147"/>
    </location>
</feature>
<dbReference type="PIRSF" id="PIRSF036542">
    <property type="entry name" value="SpmA_SpmB"/>
    <property type="match status" value="1"/>
</dbReference>
<dbReference type="InterPro" id="IPR011415">
    <property type="entry name" value="SpmA_SpmB"/>
</dbReference>
<dbReference type="InterPro" id="IPR011642">
    <property type="entry name" value="Gate_dom"/>
</dbReference>
<keyword evidence="1" id="KW-0472">Membrane</keyword>
<dbReference type="InterPro" id="IPR052549">
    <property type="entry name" value="SpmB"/>
</dbReference>
<proteinExistence type="predicted"/>
<dbReference type="RefSeq" id="WP_039472337.1">
    <property type="nucleotide sequence ID" value="NZ_JSYN01000004.1"/>
</dbReference>
<evidence type="ECO:0000259" key="2">
    <source>
        <dbReference type="Pfam" id="PF07670"/>
    </source>
</evidence>
<name>A0A0C1G6X8_9SPHI</name>
<accession>A0A0C1G6X8</accession>
<evidence type="ECO:0000256" key="1">
    <source>
        <dbReference type="SAM" id="Phobius"/>
    </source>
</evidence>